<comment type="subcellular location">
    <subcellularLocation>
        <location evidence="1">Nucleus</location>
    </subcellularLocation>
</comment>
<protein>
    <submittedName>
        <fullName evidence="6">Uncharacterized protein</fullName>
    </submittedName>
</protein>
<proteinExistence type="inferred from homology"/>
<reference evidence="6" key="1">
    <citation type="submission" date="2018-02" db="EMBL/GenBank/DDBJ databases">
        <authorList>
            <person name="Cohen D.B."/>
            <person name="Kent A.D."/>
        </authorList>
    </citation>
    <scope>NUCLEOTIDE SEQUENCE</scope>
</reference>
<evidence type="ECO:0000313" key="6">
    <source>
        <dbReference type="EMBL" id="SPC76448.1"/>
    </source>
</evidence>
<dbReference type="PROSITE" id="PS50985">
    <property type="entry name" value="GRAS"/>
    <property type="match status" value="1"/>
</dbReference>
<evidence type="ECO:0000256" key="3">
    <source>
        <dbReference type="ARBA" id="ARBA00023163"/>
    </source>
</evidence>
<dbReference type="AlphaFoldDB" id="A0A2N9ENQ1"/>
<feature type="short sequence motif" description="VHIID" evidence="5">
    <location>
        <begin position="156"/>
        <end position="160"/>
    </location>
</feature>
<evidence type="ECO:0000256" key="2">
    <source>
        <dbReference type="ARBA" id="ARBA00023015"/>
    </source>
</evidence>
<keyword evidence="3" id="KW-0804">Transcription</keyword>
<keyword evidence="4" id="KW-0539">Nucleus</keyword>
<dbReference type="EMBL" id="OIVN01000221">
    <property type="protein sequence ID" value="SPC76448.1"/>
    <property type="molecule type" value="Genomic_DNA"/>
</dbReference>
<dbReference type="PANTHER" id="PTHR31636">
    <property type="entry name" value="OSJNBA0084A10.13 PROTEIN-RELATED"/>
    <property type="match status" value="1"/>
</dbReference>
<comment type="similarity">
    <text evidence="5">Belongs to the GRAS family.</text>
</comment>
<dbReference type="InterPro" id="IPR005202">
    <property type="entry name" value="TF_GRAS"/>
</dbReference>
<feature type="short sequence motif" description="LXXLL motif" evidence="5">
    <location>
        <begin position="249"/>
        <end position="253"/>
    </location>
</feature>
<name>A0A2N9ENQ1_FAGSY</name>
<keyword evidence="2" id="KW-0805">Transcription regulation</keyword>
<evidence type="ECO:0000256" key="5">
    <source>
        <dbReference type="PROSITE-ProRule" id="PRU01191"/>
    </source>
</evidence>
<evidence type="ECO:0000256" key="4">
    <source>
        <dbReference type="ARBA" id="ARBA00023242"/>
    </source>
</evidence>
<dbReference type="Pfam" id="PF03514">
    <property type="entry name" value="GRAS"/>
    <property type="match status" value="1"/>
</dbReference>
<evidence type="ECO:0000256" key="1">
    <source>
        <dbReference type="ARBA" id="ARBA00004123"/>
    </source>
</evidence>
<gene>
    <name evidence="6" type="ORF">FSB_LOCUS4330</name>
</gene>
<sequence length="374" mass="41515">MARAQEGSPSVFSSSLESCLWMPLSPGLGSQYPWLRRPLSGEVGLQLIELLDECANHVAAGSIQKANICLEYISHFASPDGDPIQRIAAYFIEAFANRMLKILPGLHKAFNKTKISSVSEEILVQRLFFERCPFLKLAYVTTNQAIIEAMEGEKVVHIIDLCSFGPAQWIDLLQNLSAWPEAPPHLKITAIHEKEEILEQMAPQLTEEAIKLGIPFQFNPIVSKLENLDFKSLHVKTGEALAVSSVLQLHSLLATDEEVLKRNSPVASNNVQKVYNMNKRPLREFLKKDLVSLYMATPDSVSTSSPLSLSASPKLESFLSSLLGLSPKLMVITEQEANHNGFTLMERVVNSFKFYAALFDCLDSTISGALIEQQ</sequence>
<feature type="region of interest" description="Leucine repeat II (LRII)" evidence="5">
    <location>
        <begin position="200"/>
        <end position="232"/>
    </location>
</feature>
<comment type="caution">
    <text evidence="5">Lacks conserved residue(s) required for the propagation of feature annotation.</text>
</comment>
<dbReference type="GO" id="GO:0005634">
    <property type="term" value="C:nucleus"/>
    <property type="evidence" value="ECO:0007669"/>
    <property type="project" value="UniProtKB-SubCell"/>
</dbReference>
<accession>A0A2N9ENQ1</accession>
<feature type="region of interest" description="VHIID" evidence="5">
    <location>
        <begin position="125"/>
        <end position="190"/>
    </location>
</feature>
<organism evidence="6">
    <name type="scientific">Fagus sylvatica</name>
    <name type="common">Beechnut</name>
    <dbReference type="NCBI Taxonomy" id="28930"/>
    <lineage>
        <taxon>Eukaryota</taxon>
        <taxon>Viridiplantae</taxon>
        <taxon>Streptophyta</taxon>
        <taxon>Embryophyta</taxon>
        <taxon>Tracheophyta</taxon>
        <taxon>Spermatophyta</taxon>
        <taxon>Magnoliopsida</taxon>
        <taxon>eudicotyledons</taxon>
        <taxon>Gunneridae</taxon>
        <taxon>Pentapetalae</taxon>
        <taxon>rosids</taxon>
        <taxon>fabids</taxon>
        <taxon>Fagales</taxon>
        <taxon>Fagaceae</taxon>
        <taxon>Fagus</taxon>
    </lineage>
</organism>